<sequence>MTYQTIQQQLDKGWRVFDPNRLTFLRQVLQWVGQPDQDLTIIQIAGTNGKGSTGAMLREVLRAHGETVGHFASPAVFNDREQIWLNGQFVTETAWVTAYHQLLQALVAHDRTIDDLSYFEVWTIVALLVFQAEHVTYAILEAGLGGRDDATHMVGQAAVVAYTEIGLDHQNILGQTLAEIAQNKADLITPGALVVSDLAQSAEVLTILKTTTLAKQSTWAAQPVTVTVRQDTPAGLAVSVAGEHYQLGLVGAFQRRNLSVVWQILAALEQRDQVMFNVATRRRGLAQAQMLGRMQVDQTRHILWDGAHNEDAAQGLVASLTNWALPERPILVLGVLADKNYHQMLNILLPLVSAVITVTPNNPRALSATALAEAVQAIDANLPVTAMDQDPLTYAMAQRTSPSQYIVVAGSFYTLNAVGGFS</sequence>
<dbReference type="RefSeq" id="WP_252968208.1">
    <property type="nucleotide sequence ID" value="NZ_DAITWI010000001.1"/>
</dbReference>
<dbReference type="GO" id="GO:0004326">
    <property type="term" value="F:tetrahydrofolylpolyglutamate synthase activity"/>
    <property type="evidence" value="ECO:0007669"/>
    <property type="project" value="UniProtKB-EC"/>
</dbReference>
<feature type="domain" description="Mur ligase C-terminal" evidence="11">
    <location>
        <begin position="292"/>
        <end position="412"/>
    </location>
</feature>
<proteinExistence type="inferred from homology"/>
<evidence type="ECO:0000256" key="4">
    <source>
        <dbReference type="ARBA" id="ARBA00022723"/>
    </source>
</evidence>
<dbReference type="EC" id="6.3.2.17" evidence="2"/>
<dbReference type="GO" id="GO:0005524">
    <property type="term" value="F:ATP binding"/>
    <property type="evidence" value="ECO:0007669"/>
    <property type="project" value="UniProtKB-KW"/>
</dbReference>
<gene>
    <name evidence="13" type="ORF">GQS40_05980</name>
</gene>
<dbReference type="NCBIfam" id="TIGR01499">
    <property type="entry name" value="folC"/>
    <property type="match status" value="1"/>
</dbReference>
<evidence type="ECO:0000256" key="10">
    <source>
        <dbReference type="PIRNR" id="PIRNR001563"/>
    </source>
</evidence>
<dbReference type="EMBL" id="WSZI01000013">
    <property type="protein sequence ID" value="MWN21219.1"/>
    <property type="molecule type" value="Genomic_DNA"/>
</dbReference>
<dbReference type="PANTHER" id="PTHR11136:SF0">
    <property type="entry name" value="DIHYDROFOLATE SYNTHETASE-RELATED"/>
    <property type="match status" value="1"/>
</dbReference>
<comment type="caution">
    <text evidence="13">The sequence shown here is derived from an EMBL/GenBank/DDBJ whole genome shotgun (WGS) entry which is preliminary data.</text>
</comment>
<evidence type="ECO:0000256" key="3">
    <source>
        <dbReference type="ARBA" id="ARBA00022598"/>
    </source>
</evidence>
<dbReference type="Proteomes" id="UP000478636">
    <property type="component" value="Unassembled WGS sequence"/>
</dbReference>
<protein>
    <recommendedName>
        <fullName evidence="2">tetrahydrofolate synthase</fullName>
        <ecNumber evidence="2">6.3.2.17</ecNumber>
    </recommendedName>
    <alternativeName>
        <fullName evidence="8">Tetrahydrofolylpolyglutamate synthase</fullName>
    </alternativeName>
</protein>
<keyword evidence="4" id="KW-0479">Metal-binding</keyword>
<evidence type="ECO:0000313" key="14">
    <source>
        <dbReference type="Proteomes" id="UP000478636"/>
    </source>
</evidence>
<evidence type="ECO:0000313" key="13">
    <source>
        <dbReference type="EMBL" id="MWN21219.1"/>
    </source>
</evidence>
<dbReference type="InterPro" id="IPR036565">
    <property type="entry name" value="Mur-like_cat_sf"/>
</dbReference>
<dbReference type="Gene3D" id="3.90.190.20">
    <property type="entry name" value="Mur ligase, C-terminal domain"/>
    <property type="match status" value="1"/>
</dbReference>
<dbReference type="PANTHER" id="PTHR11136">
    <property type="entry name" value="FOLYLPOLYGLUTAMATE SYNTHASE-RELATED"/>
    <property type="match status" value="1"/>
</dbReference>
<dbReference type="Pfam" id="PF02875">
    <property type="entry name" value="Mur_ligase_C"/>
    <property type="match status" value="1"/>
</dbReference>
<keyword evidence="7" id="KW-0460">Magnesium</keyword>
<dbReference type="Gene3D" id="3.40.1190.10">
    <property type="entry name" value="Mur-like, catalytic domain"/>
    <property type="match status" value="1"/>
</dbReference>
<feature type="domain" description="Mur ligase central" evidence="12">
    <location>
        <begin position="44"/>
        <end position="189"/>
    </location>
</feature>
<evidence type="ECO:0000256" key="5">
    <source>
        <dbReference type="ARBA" id="ARBA00022741"/>
    </source>
</evidence>
<evidence type="ECO:0000256" key="2">
    <source>
        <dbReference type="ARBA" id="ARBA00013025"/>
    </source>
</evidence>
<dbReference type="GO" id="GO:0008841">
    <property type="term" value="F:dihydrofolate synthase activity"/>
    <property type="evidence" value="ECO:0007669"/>
    <property type="project" value="TreeGrafter"/>
</dbReference>
<evidence type="ECO:0000256" key="8">
    <source>
        <dbReference type="ARBA" id="ARBA00030592"/>
    </source>
</evidence>
<keyword evidence="3 10" id="KW-0436">Ligase</keyword>
<evidence type="ECO:0000256" key="9">
    <source>
        <dbReference type="ARBA" id="ARBA00047493"/>
    </source>
</evidence>
<dbReference type="Pfam" id="PF08245">
    <property type="entry name" value="Mur_ligase_M"/>
    <property type="match status" value="1"/>
</dbReference>
<organism evidence="13 14">
    <name type="scientific">Leuconostoc lactis</name>
    <dbReference type="NCBI Taxonomy" id="1246"/>
    <lineage>
        <taxon>Bacteria</taxon>
        <taxon>Bacillati</taxon>
        <taxon>Bacillota</taxon>
        <taxon>Bacilli</taxon>
        <taxon>Lactobacillales</taxon>
        <taxon>Lactobacillaceae</taxon>
        <taxon>Leuconostoc</taxon>
    </lineage>
</organism>
<dbReference type="InterPro" id="IPR004101">
    <property type="entry name" value="Mur_ligase_C"/>
</dbReference>
<dbReference type="SUPFAM" id="SSF53623">
    <property type="entry name" value="MurD-like peptide ligases, catalytic domain"/>
    <property type="match status" value="1"/>
</dbReference>
<dbReference type="InterPro" id="IPR001645">
    <property type="entry name" value="Folylpolyglutamate_synth"/>
</dbReference>
<dbReference type="GO" id="GO:0005737">
    <property type="term" value="C:cytoplasm"/>
    <property type="evidence" value="ECO:0007669"/>
    <property type="project" value="TreeGrafter"/>
</dbReference>
<dbReference type="PROSITE" id="PS01012">
    <property type="entry name" value="FOLYLPOLYGLU_SYNT_2"/>
    <property type="match status" value="1"/>
</dbReference>
<comment type="catalytic activity">
    <reaction evidence="9">
        <text>(6S)-5,6,7,8-tetrahydrofolyl-(gamma-L-Glu)(n) + L-glutamate + ATP = (6S)-5,6,7,8-tetrahydrofolyl-(gamma-L-Glu)(n+1) + ADP + phosphate + H(+)</text>
        <dbReference type="Rhea" id="RHEA:10580"/>
        <dbReference type="Rhea" id="RHEA-COMP:14738"/>
        <dbReference type="Rhea" id="RHEA-COMP:14740"/>
        <dbReference type="ChEBI" id="CHEBI:15378"/>
        <dbReference type="ChEBI" id="CHEBI:29985"/>
        <dbReference type="ChEBI" id="CHEBI:30616"/>
        <dbReference type="ChEBI" id="CHEBI:43474"/>
        <dbReference type="ChEBI" id="CHEBI:141005"/>
        <dbReference type="ChEBI" id="CHEBI:456216"/>
        <dbReference type="EC" id="6.3.2.17"/>
    </reaction>
</comment>
<dbReference type="PIRSF" id="PIRSF001563">
    <property type="entry name" value="Folylpolyglu_synth"/>
    <property type="match status" value="1"/>
</dbReference>
<evidence type="ECO:0000259" key="11">
    <source>
        <dbReference type="Pfam" id="PF02875"/>
    </source>
</evidence>
<evidence type="ECO:0000256" key="1">
    <source>
        <dbReference type="ARBA" id="ARBA00008276"/>
    </source>
</evidence>
<keyword evidence="6 10" id="KW-0067">ATP-binding</keyword>
<comment type="similarity">
    <text evidence="1 10">Belongs to the folylpolyglutamate synthase family.</text>
</comment>
<accession>A0A6L7ADB8</accession>
<dbReference type="InterPro" id="IPR018109">
    <property type="entry name" value="Folylpolyglutamate_synth_CS"/>
</dbReference>
<dbReference type="GO" id="GO:0046872">
    <property type="term" value="F:metal ion binding"/>
    <property type="evidence" value="ECO:0007669"/>
    <property type="project" value="UniProtKB-KW"/>
</dbReference>
<name>A0A6L7ADB8_LEULA</name>
<evidence type="ECO:0000256" key="6">
    <source>
        <dbReference type="ARBA" id="ARBA00022840"/>
    </source>
</evidence>
<reference evidence="13 14" key="1">
    <citation type="submission" date="2019-12" db="EMBL/GenBank/DDBJ databases">
        <title>Complete genome sequence of Leuconostoc lactis strain AVN1 provides insights into metabolic potential.</title>
        <authorList>
            <person name="Besrour N."/>
            <person name="Najjari A."/>
            <person name="Fhoula I."/>
            <person name="Jaballah S."/>
            <person name="Klibi N."/>
            <person name="Ouzari H.I."/>
        </authorList>
    </citation>
    <scope>NUCLEOTIDE SEQUENCE [LARGE SCALE GENOMIC DNA]</scope>
    <source>
        <strain evidence="13 14">AVN1</strain>
    </source>
</reference>
<dbReference type="AlphaFoldDB" id="A0A6L7ADB8"/>
<dbReference type="InterPro" id="IPR013221">
    <property type="entry name" value="Mur_ligase_cen"/>
</dbReference>
<dbReference type="SUPFAM" id="SSF53244">
    <property type="entry name" value="MurD-like peptide ligases, peptide-binding domain"/>
    <property type="match status" value="1"/>
</dbReference>
<evidence type="ECO:0000259" key="12">
    <source>
        <dbReference type="Pfam" id="PF08245"/>
    </source>
</evidence>
<dbReference type="InterPro" id="IPR036615">
    <property type="entry name" value="Mur_ligase_C_dom_sf"/>
</dbReference>
<keyword evidence="5 10" id="KW-0547">Nucleotide-binding</keyword>
<evidence type="ECO:0000256" key="7">
    <source>
        <dbReference type="ARBA" id="ARBA00022842"/>
    </source>
</evidence>